<sequence length="64" mass="6605">MLTIAVGVLVVAAISVFQAGRQSEARSWAEPSSEAAGDEPLSFGSEPHPPLGDDHSVDTTRGLS</sequence>
<feature type="region of interest" description="Disordered" evidence="1">
    <location>
        <begin position="20"/>
        <end position="64"/>
    </location>
</feature>
<reference evidence="2" key="1">
    <citation type="journal article" date="2014" name="Front. Microbiol.">
        <title>High frequency of phylogenetically diverse reductive dehalogenase-homologous genes in deep subseafloor sedimentary metagenomes.</title>
        <authorList>
            <person name="Kawai M."/>
            <person name="Futagami T."/>
            <person name="Toyoda A."/>
            <person name="Takaki Y."/>
            <person name="Nishi S."/>
            <person name="Hori S."/>
            <person name="Arai W."/>
            <person name="Tsubouchi T."/>
            <person name="Morono Y."/>
            <person name="Uchiyama I."/>
            <person name="Ito T."/>
            <person name="Fujiyama A."/>
            <person name="Inagaki F."/>
            <person name="Takami H."/>
        </authorList>
    </citation>
    <scope>NUCLEOTIDE SEQUENCE</scope>
    <source>
        <strain evidence="2">Expedition CK06-06</strain>
    </source>
</reference>
<evidence type="ECO:0000313" key="2">
    <source>
        <dbReference type="EMBL" id="GAG09416.1"/>
    </source>
</evidence>
<evidence type="ECO:0000256" key="1">
    <source>
        <dbReference type="SAM" id="MobiDB-lite"/>
    </source>
</evidence>
<organism evidence="2">
    <name type="scientific">marine sediment metagenome</name>
    <dbReference type="NCBI Taxonomy" id="412755"/>
    <lineage>
        <taxon>unclassified sequences</taxon>
        <taxon>metagenomes</taxon>
        <taxon>ecological metagenomes</taxon>
    </lineage>
</organism>
<dbReference type="EMBL" id="BARS01021944">
    <property type="protein sequence ID" value="GAG09416.1"/>
    <property type="molecule type" value="Genomic_DNA"/>
</dbReference>
<gene>
    <name evidence="2" type="ORF">S01H1_35148</name>
</gene>
<protein>
    <submittedName>
        <fullName evidence="2">Uncharacterized protein</fullName>
    </submittedName>
</protein>
<dbReference type="AlphaFoldDB" id="X0W9U4"/>
<accession>X0W9U4</accession>
<comment type="caution">
    <text evidence="2">The sequence shown here is derived from an EMBL/GenBank/DDBJ whole genome shotgun (WGS) entry which is preliminary data.</text>
</comment>
<name>X0W9U4_9ZZZZ</name>
<proteinExistence type="predicted"/>